<evidence type="ECO:0000313" key="1">
    <source>
        <dbReference type="EMBL" id="ADD93320.1"/>
    </source>
</evidence>
<reference evidence="1" key="1">
    <citation type="journal article" date="2010" name="ISME J.">
        <title>Metagenome of the Mediterranean deep chlorophyll maximum studied by direct and fosmid library 454 pyrosequencing.</title>
        <authorList>
            <person name="Ghai R."/>
            <person name="Martin-Cuadrado A.B."/>
            <person name="Molto A.G."/>
            <person name="Heredia I.G."/>
            <person name="Cabrera R."/>
            <person name="Martin J."/>
            <person name="Verdu M."/>
            <person name="Deschamps P."/>
            <person name="Moreira D."/>
            <person name="Lopez-Garcia P."/>
            <person name="Mira A."/>
            <person name="Rodriguez-Valera F."/>
        </authorList>
    </citation>
    <scope>NUCLEOTIDE SEQUENCE</scope>
</reference>
<proteinExistence type="predicted"/>
<name>D6PC69_9ARCH</name>
<organism evidence="1">
    <name type="scientific">uncultured archaeon MedDCM-OCT-S09-C50</name>
    <dbReference type="NCBI Taxonomy" id="743102"/>
    <lineage>
        <taxon>Archaea</taxon>
        <taxon>environmental samples</taxon>
    </lineage>
</organism>
<dbReference type="AlphaFoldDB" id="D6PC69"/>
<accession>D6PC69</accession>
<sequence length="60" mass="6616">MQKTILNRQFLTGKQEPAGLYLDGLVPPYGESLKHLKCPSLTPNMEVNLNICTGQGCCNH</sequence>
<dbReference type="EMBL" id="GU942976">
    <property type="protein sequence ID" value="ADD93320.1"/>
    <property type="molecule type" value="Genomic_DNA"/>
</dbReference>
<protein>
    <submittedName>
        <fullName evidence="1">Uncharacterized protein</fullName>
    </submittedName>
</protein>